<dbReference type="PANTHER" id="PTHR33993">
    <property type="entry name" value="GLYOXALASE-RELATED"/>
    <property type="match status" value="1"/>
</dbReference>
<keyword evidence="2" id="KW-1185">Reference proteome</keyword>
<sequence length="281" mass="30308">MSAGMPAHAPVLPSGSPCWVELAAHDETVARKFYSTLFGWDFHVKRDPATATRRYAIGVLDGMQAGGVYQASRAQPTGWAVHLAVLSTASAAEWTEHLGGSVTLGPLDIPDRGSIVHAIDPSGAPVVFWQPPWNWSFASSVPGAFSGADLNTHDGKSADYFYSRLFNYTSEQIGTDGIDYAEWRLEHEPVLYRYVMDASYRETLAPHWMVYFSADPGRGADGIAGQAIMLGGEVVTPPFDTPFGRTAVLADPGGSIFSIIDHSRPVDTGAGRAEVDDPYDD</sequence>
<protein>
    <submittedName>
        <fullName evidence="1">Uncharacterized protein</fullName>
    </submittedName>
</protein>
<dbReference type="CDD" id="cd07247">
    <property type="entry name" value="SgaA_N_like"/>
    <property type="match status" value="1"/>
</dbReference>
<dbReference type="InterPro" id="IPR037523">
    <property type="entry name" value="VOC_core"/>
</dbReference>
<dbReference type="Proteomes" id="UP000199494">
    <property type="component" value="Unassembled WGS sequence"/>
</dbReference>
<dbReference type="InterPro" id="IPR029068">
    <property type="entry name" value="Glyas_Bleomycin-R_OHBP_Dase"/>
</dbReference>
<organism evidence="1 2">
    <name type="scientific">Prauserella marina</name>
    <dbReference type="NCBI Taxonomy" id="530584"/>
    <lineage>
        <taxon>Bacteria</taxon>
        <taxon>Bacillati</taxon>
        <taxon>Actinomycetota</taxon>
        <taxon>Actinomycetes</taxon>
        <taxon>Pseudonocardiales</taxon>
        <taxon>Pseudonocardiaceae</taxon>
        <taxon>Prauserella</taxon>
    </lineage>
</organism>
<dbReference type="AlphaFoldDB" id="A0A222VLH5"/>
<dbReference type="Gene3D" id="3.10.180.10">
    <property type="entry name" value="2,3-Dihydroxybiphenyl 1,2-Dioxygenase, domain 1"/>
    <property type="match status" value="2"/>
</dbReference>
<dbReference type="InterPro" id="IPR052164">
    <property type="entry name" value="Anthracycline_SecMetBiosynth"/>
</dbReference>
<name>A0A222VLH5_9PSEU</name>
<dbReference type="PANTHER" id="PTHR33993:SF14">
    <property type="entry name" value="GB|AAF24581.1"/>
    <property type="match status" value="1"/>
</dbReference>
<accession>A0A222VLH5</accession>
<dbReference type="OrthoDB" id="9793039at2"/>
<proteinExistence type="predicted"/>
<dbReference type="KEGG" id="pmad:BAY61_07070"/>
<dbReference type="RefSeq" id="WP_091800099.1">
    <property type="nucleotide sequence ID" value="NZ_CP016353.1"/>
</dbReference>
<dbReference type="STRING" id="530584.SAMN05421630_102420"/>
<dbReference type="EMBL" id="FMZE01000002">
    <property type="protein sequence ID" value="SDC52340.1"/>
    <property type="molecule type" value="Genomic_DNA"/>
</dbReference>
<evidence type="ECO:0000313" key="2">
    <source>
        <dbReference type="Proteomes" id="UP000199494"/>
    </source>
</evidence>
<reference evidence="1 2" key="1">
    <citation type="submission" date="2016-10" db="EMBL/GenBank/DDBJ databases">
        <authorList>
            <person name="de Groot N.N."/>
        </authorList>
    </citation>
    <scope>NUCLEOTIDE SEQUENCE [LARGE SCALE GENOMIC DNA]</scope>
    <source>
        <strain evidence="1 2">CGMCC 4.5506</strain>
    </source>
</reference>
<evidence type="ECO:0000313" key="1">
    <source>
        <dbReference type="EMBL" id="SDC52340.1"/>
    </source>
</evidence>
<dbReference type="PROSITE" id="PS51819">
    <property type="entry name" value="VOC"/>
    <property type="match status" value="1"/>
</dbReference>
<dbReference type="SUPFAM" id="SSF54593">
    <property type="entry name" value="Glyoxalase/Bleomycin resistance protein/Dihydroxybiphenyl dioxygenase"/>
    <property type="match status" value="2"/>
</dbReference>
<gene>
    <name evidence="1" type="ORF">SAMN05421630_102420</name>
</gene>